<dbReference type="InterPro" id="IPR008972">
    <property type="entry name" value="Cupredoxin"/>
</dbReference>
<dbReference type="InterPro" id="IPR045187">
    <property type="entry name" value="CcO_II"/>
</dbReference>
<dbReference type="PANTHER" id="PTHR22888">
    <property type="entry name" value="CYTOCHROME C OXIDASE, SUBUNIT II"/>
    <property type="match status" value="1"/>
</dbReference>
<evidence type="ECO:0000256" key="1">
    <source>
        <dbReference type="ARBA" id="ARBA00004448"/>
    </source>
</evidence>
<dbReference type="InterPro" id="IPR011759">
    <property type="entry name" value="Cyt_c_oxidase_su2_TM_dom"/>
</dbReference>
<evidence type="ECO:0000256" key="5">
    <source>
        <dbReference type="ARBA" id="ARBA00022448"/>
    </source>
</evidence>
<dbReference type="GO" id="GO:0042773">
    <property type="term" value="P:ATP synthesis coupled electron transport"/>
    <property type="evidence" value="ECO:0007669"/>
    <property type="project" value="TreeGrafter"/>
</dbReference>
<dbReference type="InterPro" id="IPR001505">
    <property type="entry name" value="Copper_CuA"/>
</dbReference>
<keyword evidence="12 18" id="KW-0249">Electron transport</keyword>
<keyword evidence="13 19" id="KW-1133">Transmembrane helix</keyword>
<keyword evidence="5 18" id="KW-0813">Transport</keyword>
<keyword evidence="7 18" id="KW-0812">Transmembrane</keyword>
<evidence type="ECO:0000256" key="4">
    <source>
        <dbReference type="ARBA" id="ARBA00015946"/>
    </source>
</evidence>
<dbReference type="PANTHER" id="PTHR22888:SF9">
    <property type="entry name" value="CYTOCHROME C OXIDASE SUBUNIT 2"/>
    <property type="match status" value="1"/>
</dbReference>
<dbReference type="Pfam" id="PF00116">
    <property type="entry name" value="COX2"/>
    <property type="match status" value="1"/>
</dbReference>
<evidence type="ECO:0000256" key="6">
    <source>
        <dbReference type="ARBA" id="ARBA00022660"/>
    </source>
</evidence>
<evidence type="ECO:0000256" key="15">
    <source>
        <dbReference type="ARBA" id="ARBA00023128"/>
    </source>
</evidence>
<dbReference type="GO" id="GO:0004129">
    <property type="term" value="F:cytochrome-c oxidase activity"/>
    <property type="evidence" value="ECO:0007669"/>
    <property type="project" value="UniProtKB-EC"/>
</dbReference>
<evidence type="ECO:0000256" key="12">
    <source>
        <dbReference type="ARBA" id="ARBA00022982"/>
    </source>
</evidence>
<proteinExistence type="inferred from homology"/>
<feature type="domain" description="Cytochrome oxidase subunit II copper A binding" evidence="20">
    <location>
        <begin position="92"/>
        <end position="224"/>
    </location>
</feature>
<dbReference type="PRINTS" id="PR01166">
    <property type="entry name" value="CYCOXIDASEII"/>
</dbReference>
<comment type="similarity">
    <text evidence="2 18">Belongs to the cytochrome c oxidase subunit 2 family.</text>
</comment>
<evidence type="ECO:0000256" key="17">
    <source>
        <dbReference type="ARBA" id="ARBA00049512"/>
    </source>
</evidence>
<reference evidence="22" key="1">
    <citation type="journal article" date="2006" name="Genome">
        <title>Mitochondrial genomes of Vanhornia eucnemidarum (Apocrita: Vanhorniidae) and Primeuchroeus spp. (Aculeata: Chrysididae): Evidence of rearranged mitochondrial genomes within the Apocrita (Insecta: Hymenoptera).</title>
        <authorList>
            <person name="Castro L.R."/>
            <person name="Ruberu K."/>
            <person name="Dowton M."/>
        </authorList>
    </citation>
    <scope>NUCLEOTIDE SEQUENCE</scope>
</reference>
<evidence type="ECO:0000256" key="18">
    <source>
        <dbReference type="RuleBase" id="RU000457"/>
    </source>
</evidence>
<evidence type="ECO:0000256" key="9">
    <source>
        <dbReference type="ARBA" id="ARBA00022792"/>
    </source>
</evidence>
<keyword evidence="11" id="KW-1278">Translocase</keyword>
<dbReference type="Gene3D" id="1.10.287.90">
    <property type="match status" value="1"/>
</dbReference>
<evidence type="ECO:0000256" key="2">
    <source>
        <dbReference type="ARBA" id="ARBA00007866"/>
    </source>
</evidence>
<comment type="subunit">
    <text evidence="3">Component of the cytochrome c oxidase (complex IV, CIV), a multisubunit enzyme composed of a catalytic core of 3 subunits and several supernumerary subunits. The complex exists as a monomer or a dimer and forms supercomplexes (SCs) in the inner mitochondrial membrane with ubiquinol-cytochrome c oxidoreductase (cytochrome b-c1 complex, complex III, CIII).</text>
</comment>
<evidence type="ECO:0000256" key="3">
    <source>
        <dbReference type="ARBA" id="ARBA00011164"/>
    </source>
</evidence>
<gene>
    <name evidence="22" type="primary">cox2</name>
</gene>
<name>Q0H2G0_9HYME</name>
<dbReference type="PROSITE" id="PS50857">
    <property type="entry name" value="COX2_CUA"/>
    <property type="match status" value="1"/>
</dbReference>
<dbReference type="GO" id="GO:0005743">
    <property type="term" value="C:mitochondrial inner membrane"/>
    <property type="evidence" value="ECO:0007669"/>
    <property type="project" value="UniProtKB-SubCell"/>
</dbReference>
<evidence type="ECO:0000256" key="19">
    <source>
        <dbReference type="SAM" id="Phobius"/>
    </source>
</evidence>
<dbReference type="SUPFAM" id="SSF81464">
    <property type="entry name" value="Cytochrome c oxidase subunit II-like, transmembrane region"/>
    <property type="match status" value="1"/>
</dbReference>
<evidence type="ECO:0000259" key="21">
    <source>
        <dbReference type="PROSITE" id="PS50999"/>
    </source>
</evidence>
<evidence type="ECO:0000256" key="10">
    <source>
        <dbReference type="ARBA" id="ARBA00022842"/>
    </source>
</evidence>
<dbReference type="InterPro" id="IPR002429">
    <property type="entry name" value="CcO_II-like_C"/>
</dbReference>
<dbReference type="FunFam" id="2.60.40.420:FF:000001">
    <property type="entry name" value="Cytochrome c oxidase subunit 2"/>
    <property type="match status" value="1"/>
</dbReference>
<evidence type="ECO:0000256" key="8">
    <source>
        <dbReference type="ARBA" id="ARBA00022723"/>
    </source>
</evidence>
<evidence type="ECO:0000256" key="11">
    <source>
        <dbReference type="ARBA" id="ARBA00022967"/>
    </source>
</evidence>
<sequence length="227" mass="26550">MNIWSNLTLQNACSPLMENMILFHDHVMINIISIITLTFMIIINLNKMSFTYRSFMDNLFLESIWTIIPMVIFLLLALPSLTFLYLTESMDSPSMTIKSIGHQWYWSYEYPEFNNFSFDSFMLKDNSSTNNFRLLDTDNRSILPMLTQIRVLTTSNDVIHSFAIPSMGIKMDCIPGRINQSSLYFMRPGLYYGQCSEMCGVEHSFMPLVFEINSPNYFIKWMMNNTN</sequence>
<protein>
    <recommendedName>
        <fullName evidence="4 18">Cytochrome c oxidase subunit 2</fullName>
    </recommendedName>
</protein>
<evidence type="ECO:0000256" key="13">
    <source>
        <dbReference type="ARBA" id="ARBA00022989"/>
    </source>
</evidence>
<evidence type="ECO:0000259" key="20">
    <source>
        <dbReference type="PROSITE" id="PS50857"/>
    </source>
</evidence>
<keyword evidence="6 18" id="KW-0679">Respiratory chain</keyword>
<geneLocation type="mitochondrion" evidence="22"/>
<dbReference type="GO" id="GO:0005507">
    <property type="term" value="F:copper ion binding"/>
    <property type="evidence" value="ECO:0007669"/>
    <property type="project" value="InterPro"/>
</dbReference>
<dbReference type="CDD" id="cd13912">
    <property type="entry name" value="CcO_II_C"/>
    <property type="match status" value="1"/>
</dbReference>
<dbReference type="SUPFAM" id="SSF49503">
    <property type="entry name" value="Cupredoxins"/>
    <property type="match status" value="1"/>
</dbReference>
<evidence type="ECO:0000313" key="22">
    <source>
        <dbReference type="EMBL" id="ABB92701.1"/>
    </source>
</evidence>
<keyword evidence="10" id="KW-0460">Magnesium</keyword>
<evidence type="ECO:0000256" key="14">
    <source>
        <dbReference type="ARBA" id="ARBA00023008"/>
    </source>
</evidence>
<feature type="domain" description="Cytochrome oxidase subunit II transmembrane region profile" evidence="21">
    <location>
        <begin position="1"/>
        <end position="91"/>
    </location>
</feature>
<keyword evidence="15 18" id="KW-0496">Mitochondrion</keyword>
<evidence type="ECO:0000256" key="16">
    <source>
        <dbReference type="ARBA" id="ARBA00023136"/>
    </source>
</evidence>
<comment type="cofactor">
    <cofactor evidence="18">
        <name>Cu cation</name>
        <dbReference type="ChEBI" id="CHEBI:23378"/>
    </cofactor>
    <text evidence="18">Binds a copper A center.</text>
</comment>
<dbReference type="PROSITE" id="PS50999">
    <property type="entry name" value="COX2_TM"/>
    <property type="match status" value="1"/>
</dbReference>
<dbReference type="InterPro" id="IPR034210">
    <property type="entry name" value="CcO_II_C"/>
</dbReference>
<dbReference type="Pfam" id="PF02790">
    <property type="entry name" value="COX2_TM"/>
    <property type="match status" value="1"/>
</dbReference>
<dbReference type="EMBL" id="DQ302100">
    <property type="protein sequence ID" value="ABB92701.1"/>
    <property type="molecule type" value="Genomic_DNA"/>
</dbReference>
<feature type="transmembrane region" description="Helical" evidence="19">
    <location>
        <begin position="63"/>
        <end position="86"/>
    </location>
</feature>
<dbReference type="Gene3D" id="2.60.40.420">
    <property type="entry name" value="Cupredoxins - blue copper proteins"/>
    <property type="match status" value="1"/>
</dbReference>
<comment type="subcellular location">
    <subcellularLocation>
        <location evidence="1 18">Mitochondrion inner membrane</location>
        <topology evidence="1 18">Multi-pass membrane protein</topology>
    </subcellularLocation>
</comment>
<organism evidence="22">
    <name type="scientific">Vanhornia eucnemidarum</name>
    <dbReference type="NCBI Taxonomy" id="32432"/>
    <lineage>
        <taxon>Eukaryota</taxon>
        <taxon>Metazoa</taxon>
        <taxon>Ecdysozoa</taxon>
        <taxon>Arthropoda</taxon>
        <taxon>Hexapoda</taxon>
        <taxon>Insecta</taxon>
        <taxon>Pterygota</taxon>
        <taxon>Neoptera</taxon>
        <taxon>Endopterygota</taxon>
        <taxon>Hymenoptera</taxon>
        <taxon>Apocrita</taxon>
        <taxon>Proctotrupomorpha</taxon>
        <taxon>Proctotrupoidea</taxon>
        <taxon>Vanhorniidae</taxon>
        <taxon>Vanhornia</taxon>
    </lineage>
</organism>
<dbReference type="PROSITE" id="PS00078">
    <property type="entry name" value="COX2"/>
    <property type="match status" value="1"/>
</dbReference>
<accession>Q0H2G0</accession>
<keyword evidence="8 18" id="KW-0479">Metal-binding</keyword>
<dbReference type="InterPro" id="IPR036257">
    <property type="entry name" value="Cyt_c_oxidase_su2_TM_sf"/>
</dbReference>
<keyword evidence="14 18" id="KW-0186">Copper</keyword>
<comment type="function">
    <text evidence="18">Component of the cytochrome c oxidase, the last enzyme in the mitochondrial electron transport chain which drives oxidative phosphorylation. The respiratory chain contains 3 multisubunit complexes succinate dehydrogenase (complex II, CII), ubiquinol-cytochrome c oxidoreductase (cytochrome b-c1 complex, complex III, CIII) and cytochrome c oxidase (complex IV, CIV), that cooperate to transfer electrons derived from NADH and succinate to molecular oxygen, creating an electrochemical gradient over the inner membrane that drives transmembrane transport and the ATP synthase. Cytochrome c oxidase is the component of the respiratory chain that catalyzes the reduction of oxygen to water. Electrons originating from reduced cytochrome c in the intermembrane space (IMS) are transferred via the dinuclear copper A center (CU(A)) of subunit 2 and heme A of subunit 1 to the active site in subunit 1, a binuclear center (BNC) formed by heme A3 and copper B (CU(B)). The BNC reduces molecular oxygen to 2 water molecules using 4 electrons from cytochrome c in the IMS and 4 protons from the mitochondrial matrix.</text>
</comment>
<comment type="catalytic activity">
    <reaction evidence="17">
        <text>4 Fe(II)-[cytochrome c] + O2 + 8 H(+)(in) = 4 Fe(III)-[cytochrome c] + 2 H2O + 4 H(+)(out)</text>
        <dbReference type="Rhea" id="RHEA:11436"/>
        <dbReference type="Rhea" id="RHEA-COMP:10350"/>
        <dbReference type="Rhea" id="RHEA-COMP:14399"/>
        <dbReference type="ChEBI" id="CHEBI:15377"/>
        <dbReference type="ChEBI" id="CHEBI:15378"/>
        <dbReference type="ChEBI" id="CHEBI:15379"/>
        <dbReference type="ChEBI" id="CHEBI:29033"/>
        <dbReference type="ChEBI" id="CHEBI:29034"/>
        <dbReference type="EC" id="7.1.1.9"/>
    </reaction>
    <physiologicalReaction direction="left-to-right" evidence="17">
        <dbReference type="Rhea" id="RHEA:11437"/>
    </physiologicalReaction>
</comment>
<evidence type="ECO:0000256" key="7">
    <source>
        <dbReference type="ARBA" id="ARBA00022692"/>
    </source>
</evidence>
<keyword evidence="9 18" id="KW-0999">Mitochondrion inner membrane</keyword>
<keyword evidence="16 18" id="KW-0472">Membrane</keyword>
<feature type="transmembrane region" description="Helical" evidence="19">
    <location>
        <begin position="21"/>
        <end position="43"/>
    </location>
</feature>
<dbReference type="AlphaFoldDB" id="Q0H2G0"/>